<gene>
    <name evidence="3" type="ORF">RIF29_13007</name>
</gene>
<keyword evidence="2" id="KW-0812">Transmembrane</keyword>
<dbReference type="PANTHER" id="PTHR34048:SF5">
    <property type="entry name" value="INNER MEMBRANE LOCALIZED PROTEIN"/>
    <property type="match status" value="1"/>
</dbReference>
<evidence type="ECO:0000313" key="3">
    <source>
        <dbReference type="EMBL" id="KAK7283467.1"/>
    </source>
</evidence>
<feature type="transmembrane region" description="Helical" evidence="2">
    <location>
        <begin position="75"/>
        <end position="97"/>
    </location>
</feature>
<protein>
    <submittedName>
        <fullName evidence="3">Uncharacterized protein</fullName>
    </submittedName>
</protein>
<dbReference type="GO" id="GO:0009706">
    <property type="term" value="C:chloroplast inner membrane"/>
    <property type="evidence" value="ECO:0007669"/>
    <property type="project" value="TreeGrafter"/>
</dbReference>
<sequence>MAAASALSTSFILTNNTSHPASSFNKLDHSLVKIKPSAFSPNLNRPGRLQLSSSTTRPLTVQATYSDGGGRPGSASIFVGGFLLGGLIVGTLASVYAPQISKALAGADRKELMRKLPKFIYDEEKALEKTRKVLALKIEQLNAAIDDVSAQLRSEDGPNGVAVNTDEIEATT</sequence>
<dbReference type="AlphaFoldDB" id="A0AAN9INR6"/>
<dbReference type="GO" id="GO:0009535">
    <property type="term" value="C:chloroplast thylakoid membrane"/>
    <property type="evidence" value="ECO:0007669"/>
    <property type="project" value="TreeGrafter"/>
</dbReference>
<reference evidence="3 4" key="1">
    <citation type="submission" date="2024-01" db="EMBL/GenBank/DDBJ databases">
        <title>The genomes of 5 underutilized Papilionoideae crops provide insights into root nodulation and disease resistanc.</title>
        <authorList>
            <person name="Yuan L."/>
        </authorList>
    </citation>
    <scope>NUCLEOTIDE SEQUENCE [LARGE SCALE GENOMIC DNA]</scope>
    <source>
        <strain evidence="3">ZHUSHIDOU_FW_LH</strain>
        <tissue evidence="3">Leaf</tissue>
    </source>
</reference>
<keyword evidence="2" id="KW-0472">Membrane</keyword>
<organism evidence="3 4">
    <name type="scientific">Crotalaria pallida</name>
    <name type="common">Smooth rattlebox</name>
    <name type="synonym">Crotalaria striata</name>
    <dbReference type="NCBI Taxonomy" id="3830"/>
    <lineage>
        <taxon>Eukaryota</taxon>
        <taxon>Viridiplantae</taxon>
        <taxon>Streptophyta</taxon>
        <taxon>Embryophyta</taxon>
        <taxon>Tracheophyta</taxon>
        <taxon>Spermatophyta</taxon>
        <taxon>Magnoliopsida</taxon>
        <taxon>eudicotyledons</taxon>
        <taxon>Gunneridae</taxon>
        <taxon>Pentapetalae</taxon>
        <taxon>rosids</taxon>
        <taxon>fabids</taxon>
        <taxon>Fabales</taxon>
        <taxon>Fabaceae</taxon>
        <taxon>Papilionoideae</taxon>
        <taxon>50 kb inversion clade</taxon>
        <taxon>genistoids sensu lato</taxon>
        <taxon>core genistoids</taxon>
        <taxon>Crotalarieae</taxon>
        <taxon>Crotalaria</taxon>
    </lineage>
</organism>
<dbReference type="EMBL" id="JAYWIO010000002">
    <property type="protein sequence ID" value="KAK7283467.1"/>
    <property type="molecule type" value="Genomic_DNA"/>
</dbReference>
<name>A0AAN9INR6_CROPI</name>
<comment type="caution">
    <text evidence="3">The sequence shown here is derived from an EMBL/GenBank/DDBJ whole genome shotgun (WGS) entry which is preliminary data.</text>
</comment>
<dbReference type="Proteomes" id="UP001372338">
    <property type="component" value="Unassembled WGS sequence"/>
</dbReference>
<keyword evidence="2" id="KW-1133">Transmembrane helix</keyword>
<dbReference type="InterPro" id="IPR040377">
    <property type="entry name" value="Ssl2009-like"/>
</dbReference>
<proteinExistence type="predicted"/>
<keyword evidence="1" id="KW-0175">Coiled coil</keyword>
<feature type="coiled-coil region" evidence="1">
    <location>
        <begin position="124"/>
        <end position="151"/>
    </location>
</feature>
<evidence type="ECO:0000256" key="2">
    <source>
        <dbReference type="SAM" id="Phobius"/>
    </source>
</evidence>
<dbReference type="PANTHER" id="PTHR34048">
    <property type="entry name" value="LOW-DENSITY RECEPTOR-LIKE PROTEIN"/>
    <property type="match status" value="1"/>
</dbReference>
<accession>A0AAN9INR6</accession>
<evidence type="ECO:0000256" key="1">
    <source>
        <dbReference type="SAM" id="Coils"/>
    </source>
</evidence>
<evidence type="ECO:0000313" key="4">
    <source>
        <dbReference type="Proteomes" id="UP001372338"/>
    </source>
</evidence>
<keyword evidence="4" id="KW-1185">Reference proteome</keyword>